<keyword evidence="2 11" id="KW-0813">Transport</keyword>
<comment type="subunit">
    <text evidence="11">NDH-1 can be composed of about 15 different subunits; different subcomplexes with different compositions have been identified which probably have different functions.</text>
</comment>
<evidence type="ECO:0000256" key="10">
    <source>
        <dbReference type="ARBA" id="ARBA00048026"/>
    </source>
</evidence>
<dbReference type="PANTHER" id="PTHR36900">
    <property type="entry name" value="NAD(P)H-QUINONE OXIDOREDUCTASE SUBUNIT M, CHLOROPLASTIC"/>
    <property type="match status" value="1"/>
</dbReference>
<evidence type="ECO:0000256" key="1">
    <source>
        <dbReference type="ARBA" id="ARBA00004170"/>
    </source>
</evidence>
<dbReference type="Pfam" id="PF10664">
    <property type="entry name" value="NdhM"/>
    <property type="match status" value="1"/>
</dbReference>
<evidence type="ECO:0000313" key="12">
    <source>
        <dbReference type="EMBL" id="KGG21705.1"/>
    </source>
</evidence>
<dbReference type="InterPro" id="IPR018922">
    <property type="entry name" value="NdhM"/>
</dbReference>
<comment type="caution">
    <text evidence="12">The sequence shown here is derived from an EMBL/GenBank/DDBJ whole genome shotgun (WGS) entry which is preliminary data.</text>
</comment>
<dbReference type="Proteomes" id="UP000030392">
    <property type="component" value="Unassembled WGS sequence"/>
</dbReference>
<evidence type="ECO:0000256" key="11">
    <source>
        <dbReference type="HAMAP-Rule" id="MF_01352"/>
    </source>
</evidence>
<proteinExistence type="inferred from homology"/>
<evidence type="ECO:0000313" key="13">
    <source>
        <dbReference type="Proteomes" id="UP000030392"/>
    </source>
</evidence>
<keyword evidence="8 11" id="KW-0472">Membrane</keyword>
<keyword evidence="6 11" id="KW-1278">Translocase</keyword>
<keyword evidence="11" id="KW-0793">Thylakoid</keyword>
<comment type="catalytic activity">
    <reaction evidence="10 11">
        <text>a plastoquinone + NADH + (n+1) H(+)(in) = a plastoquinol + NAD(+) + n H(+)(out)</text>
        <dbReference type="Rhea" id="RHEA:42608"/>
        <dbReference type="Rhea" id="RHEA-COMP:9561"/>
        <dbReference type="Rhea" id="RHEA-COMP:9562"/>
        <dbReference type="ChEBI" id="CHEBI:15378"/>
        <dbReference type="ChEBI" id="CHEBI:17757"/>
        <dbReference type="ChEBI" id="CHEBI:57540"/>
        <dbReference type="ChEBI" id="CHEBI:57945"/>
        <dbReference type="ChEBI" id="CHEBI:62192"/>
    </reaction>
</comment>
<name>A0A0A2C9Z7_PROMR</name>
<evidence type="ECO:0000256" key="8">
    <source>
        <dbReference type="ARBA" id="ARBA00023136"/>
    </source>
</evidence>
<dbReference type="EC" id="7.1.1.-" evidence="11"/>
<dbReference type="GO" id="GO:0016655">
    <property type="term" value="F:oxidoreductase activity, acting on NAD(P)H, quinone or similar compound as acceptor"/>
    <property type="evidence" value="ECO:0007669"/>
    <property type="project" value="UniProtKB-UniRule"/>
</dbReference>
<comment type="function">
    <text evidence="11">NDH-1 shuttles electrons from an unknown electron donor, via FMN and iron-sulfur (Fe-S) centers, to quinones in the respiratory and/or the photosynthetic chain. The immediate electron acceptor for the enzyme in this species is believed to be plastoquinone. Couples the redox reaction to proton translocation, and thus conserves the redox energy in a proton gradient. Cyanobacterial NDH-1 also plays a role in inorganic carbon-concentration.</text>
</comment>
<dbReference type="RefSeq" id="WP_036904706.1">
    <property type="nucleotide sequence ID" value="NZ_CP138967.1"/>
</dbReference>
<comment type="similarity">
    <text evidence="11">Belongs to the complex I NdhM subunit family.</text>
</comment>
<dbReference type="PANTHER" id="PTHR36900:SF1">
    <property type="entry name" value="NAD(P)H-QUINONE OXIDOREDUCTASE SUBUNIT M, CHLOROPLASTIC"/>
    <property type="match status" value="1"/>
</dbReference>
<evidence type="ECO:0000256" key="4">
    <source>
        <dbReference type="ARBA" id="ARBA00022857"/>
    </source>
</evidence>
<keyword evidence="3 11" id="KW-0874">Quinone</keyword>
<keyword evidence="4 11" id="KW-0521">NADP</keyword>
<comment type="subcellular location">
    <subcellularLocation>
        <location evidence="11">Cellular thylakoid membrane</location>
        <topology evidence="11">Peripheral membrane protein</topology>
        <orientation evidence="11">Cytoplasmic side</orientation>
    </subcellularLocation>
    <subcellularLocation>
        <location evidence="1">Membrane</location>
        <topology evidence="1">Peripheral membrane protein</topology>
    </subcellularLocation>
</comment>
<keyword evidence="7 11" id="KW-0520">NAD</keyword>
<evidence type="ECO:0000256" key="7">
    <source>
        <dbReference type="ARBA" id="ARBA00023027"/>
    </source>
</evidence>
<dbReference type="GO" id="GO:0031676">
    <property type="term" value="C:plasma membrane-derived thylakoid membrane"/>
    <property type="evidence" value="ECO:0007669"/>
    <property type="project" value="UniProtKB-SubCell"/>
</dbReference>
<evidence type="ECO:0000256" key="6">
    <source>
        <dbReference type="ARBA" id="ARBA00022967"/>
    </source>
</evidence>
<dbReference type="HAMAP" id="MF_01352">
    <property type="entry name" value="NDH1_NDH1M"/>
    <property type="match status" value="1"/>
</dbReference>
<evidence type="ECO:0000256" key="5">
    <source>
        <dbReference type="ARBA" id="ARBA00022957"/>
    </source>
</evidence>
<gene>
    <name evidence="11" type="primary">ndhM</name>
    <name evidence="12" type="ORF">EV03_0444</name>
</gene>
<dbReference type="AlphaFoldDB" id="A0A0A2C9Z7"/>
<organism evidence="12 13">
    <name type="scientific">Prochlorococcus marinus str. PAC1</name>
    <dbReference type="NCBI Taxonomy" id="59924"/>
    <lineage>
        <taxon>Bacteria</taxon>
        <taxon>Bacillati</taxon>
        <taxon>Cyanobacteriota</taxon>
        <taxon>Cyanophyceae</taxon>
        <taxon>Synechococcales</taxon>
        <taxon>Prochlorococcaceae</taxon>
        <taxon>Prochlorococcus</taxon>
    </lineage>
</organism>
<accession>A0A0A2C9Z7</accession>
<comment type="catalytic activity">
    <reaction evidence="9 11">
        <text>a plastoquinone + NADPH + (n+1) H(+)(in) = a plastoquinol + NADP(+) + n H(+)(out)</text>
        <dbReference type="Rhea" id="RHEA:42612"/>
        <dbReference type="Rhea" id="RHEA-COMP:9561"/>
        <dbReference type="Rhea" id="RHEA-COMP:9562"/>
        <dbReference type="ChEBI" id="CHEBI:15378"/>
        <dbReference type="ChEBI" id="CHEBI:17757"/>
        <dbReference type="ChEBI" id="CHEBI:57783"/>
        <dbReference type="ChEBI" id="CHEBI:58349"/>
        <dbReference type="ChEBI" id="CHEBI:62192"/>
    </reaction>
</comment>
<evidence type="ECO:0000256" key="2">
    <source>
        <dbReference type="ARBA" id="ARBA00022448"/>
    </source>
</evidence>
<dbReference type="GO" id="GO:0048038">
    <property type="term" value="F:quinone binding"/>
    <property type="evidence" value="ECO:0007669"/>
    <property type="project" value="UniProtKB-KW"/>
</dbReference>
<sequence length="115" mass="13374">MSDTILKCTTRHVRIFTAVVENNDLILDNGHLTLDIDPDNEFSWSDQSIKKVQDYFRELVDFQADNELSDYSLRKIGSLLEDFIRNLLKDGELSYNPNSRVMNYSMGLPRTQELL</sequence>
<keyword evidence="5 11" id="KW-0618">Plastoquinone</keyword>
<dbReference type="EMBL" id="JNAX01000005">
    <property type="protein sequence ID" value="KGG21705.1"/>
    <property type="molecule type" value="Genomic_DNA"/>
</dbReference>
<evidence type="ECO:0000256" key="3">
    <source>
        <dbReference type="ARBA" id="ARBA00022719"/>
    </source>
</evidence>
<evidence type="ECO:0000256" key="9">
    <source>
        <dbReference type="ARBA" id="ARBA00047726"/>
    </source>
</evidence>
<protein>
    <recommendedName>
        <fullName evidence="11">NAD(P)H-quinone oxidoreductase subunit M</fullName>
        <ecNumber evidence="11">7.1.1.-</ecNumber>
    </recommendedName>
    <alternativeName>
        <fullName evidence="11">NAD(P)H dehydrogenase I subunit M</fullName>
        <shortName evidence="11">NDH-1 subunit M</shortName>
        <shortName evidence="11">NDH-M</shortName>
    </alternativeName>
</protein>
<reference evidence="13" key="1">
    <citation type="journal article" date="2014" name="Sci. Data">
        <title>Genomes of diverse isolates of the marine cyanobacterium Prochlorococcus.</title>
        <authorList>
            <person name="Biller S."/>
            <person name="Berube P."/>
            <person name="Thompson J."/>
            <person name="Kelly L."/>
            <person name="Roggensack S."/>
            <person name="Awad L."/>
            <person name="Roache-Johnson K."/>
            <person name="Ding H."/>
            <person name="Giovannoni S.J."/>
            <person name="Moore L.R."/>
            <person name="Chisholm S.W."/>
        </authorList>
    </citation>
    <scope>NUCLEOTIDE SEQUENCE [LARGE SCALE GENOMIC DNA]</scope>
    <source>
        <strain evidence="13">PAC1</strain>
    </source>
</reference>